<accession>A0AAV1Y5C8</accession>
<dbReference type="InterPro" id="IPR015300">
    <property type="entry name" value="DNA-bd_pseudobarrel_sf"/>
</dbReference>
<dbReference type="Pfam" id="PF02362">
    <property type="entry name" value="B3"/>
    <property type="match status" value="2"/>
</dbReference>
<comment type="subcellular location">
    <subcellularLocation>
        <location evidence="1">Nucleus</location>
    </subcellularLocation>
</comment>
<evidence type="ECO:0000256" key="3">
    <source>
        <dbReference type="ARBA" id="ARBA00023125"/>
    </source>
</evidence>
<organism evidence="8 9">
    <name type="scientific">Lupinus luteus</name>
    <name type="common">European yellow lupine</name>
    <dbReference type="NCBI Taxonomy" id="3873"/>
    <lineage>
        <taxon>Eukaryota</taxon>
        <taxon>Viridiplantae</taxon>
        <taxon>Streptophyta</taxon>
        <taxon>Embryophyta</taxon>
        <taxon>Tracheophyta</taxon>
        <taxon>Spermatophyta</taxon>
        <taxon>Magnoliopsida</taxon>
        <taxon>eudicotyledons</taxon>
        <taxon>Gunneridae</taxon>
        <taxon>Pentapetalae</taxon>
        <taxon>rosids</taxon>
        <taxon>fabids</taxon>
        <taxon>Fabales</taxon>
        <taxon>Fabaceae</taxon>
        <taxon>Papilionoideae</taxon>
        <taxon>50 kb inversion clade</taxon>
        <taxon>genistoids sensu lato</taxon>
        <taxon>core genistoids</taxon>
        <taxon>Genisteae</taxon>
        <taxon>Lupinus</taxon>
    </lineage>
</organism>
<feature type="domain" description="TF-B3" evidence="7">
    <location>
        <begin position="300"/>
        <end position="395"/>
    </location>
</feature>
<evidence type="ECO:0000256" key="4">
    <source>
        <dbReference type="ARBA" id="ARBA00023163"/>
    </source>
</evidence>
<dbReference type="InterPro" id="IPR003340">
    <property type="entry name" value="B3_DNA-bd"/>
</dbReference>
<evidence type="ECO:0000256" key="5">
    <source>
        <dbReference type="ARBA" id="ARBA00023242"/>
    </source>
</evidence>
<keyword evidence="2" id="KW-0805">Transcription regulation</keyword>
<dbReference type="InterPro" id="IPR050655">
    <property type="entry name" value="Plant_B3_domain"/>
</dbReference>
<gene>
    <name evidence="8" type="ORF">LLUT_LOCUS30257</name>
</gene>
<evidence type="ECO:0000313" key="8">
    <source>
        <dbReference type="EMBL" id="CAL0329197.1"/>
    </source>
</evidence>
<evidence type="ECO:0000256" key="1">
    <source>
        <dbReference type="ARBA" id="ARBA00004123"/>
    </source>
</evidence>
<dbReference type="SUPFAM" id="SSF101936">
    <property type="entry name" value="DNA-binding pseudobarrel domain"/>
    <property type="match status" value="2"/>
</dbReference>
<feature type="region of interest" description="Disordered" evidence="6">
    <location>
        <begin position="236"/>
        <end position="259"/>
    </location>
</feature>
<evidence type="ECO:0000313" key="9">
    <source>
        <dbReference type="Proteomes" id="UP001497480"/>
    </source>
</evidence>
<dbReference type="GO" id="GO:0005634">
    <property type="term" value="C:nucleus"/>
    <property type="evidence" value="ECO:0007669"/>
    <property type="project" value="UniProtKB-SubCell"/>
</dbReference>
<protein>
    <recommendedName>
        <fullName evidence="7">TF-B3 domain-containing protein</fullName>
    </recommendedName>
</protein>
<dbReference type="PANTHER" id="PTHR31920:SF37">
    <property type="entry name" value="B3 DOMAIN-CONTAINING TRANSCRIPTION FACTOR VRN1"/>
    <property type="match status" value="1"/>
</dbReference>
<proteinExistence type="predicted"/>
<dbReference type="PROSITE" id="PS50863">
    <property type="entry name" value="B3"/>
    <property type="match status" value="2"/>
</dbReference>
<dbReference type="PANTHER" id="PTHR31920">
    <property type="entry name" value="B3 DOMAIN-CONTAINING"/>
    <property type="match status" value="1"/>
</dbReference>
<keyword evidence="3" id="KW-0238">DNA-binding</keyword>
<feature type="compositionally biased region" description="Basic and acidic residues" evidence="6">
    <location>
        <begin position="247"/>
        <end position="259"/>
    </location>
</feature>
<dbReference type="Gene3D" id="2.40.330.10">
    <property type="entry name" value="DNA-binding pseudobarrel domain"/>
    <property type="match status" value="2"/>
</dbReference>
<sequence>MSYPSFFKLVLPSTVQAKQLRIPDNFLKKYEGELSTTVTLYAPDGNVWHVGLKKADNKLWFVDGWQEFVQRYSISVGYLLVFRYEGKYEGKSAFNVHIFNLATSEINYQSATHSSNEGPYFANRLKFFEEMEDEDSVEFLDSPSRPAPGALQNKVLPGSVDIKPEKSNTPPAVQNLFNGSKLNRINWGEGGGVLSSRGSDTLDSQLTRDIGVQFNAVEFKRSTEELKLRASIEEKVKKTERKKRKSAHEGQESYAEHGEETEIRNRFYESASARKRTVTAEERERAINAAKTFEPDNPFCRVVLRPSYLYRGCIMYLPSCFAEKHLNGVSGFIKLQNSDGRQWPVRCLYKGGRAKFSQGWFEFALENNIGEGDVCVFELLRMKEVVLQVTVFRVIEDVGLLSPPSQQSQNVSPPKLMNTPLQHHISSVKLIRN</sequence>
<keyword evidence="4" id="KW-0804">Transcription</keyword>
<evidence type="ECO:0000256" key="6">
    <source>
        <dbReference type="SAM" id="MobiDB-lite"/>
    </source>
</evidence>
<comment type="caution">
    <text evidence="8">The sequence shown here is derived from an EMBL/GenBank/DDBJ whole genome shotgun (WGS) entry which is preliminary data.</text>
</comment>
<dbReference type="CDD" id="cd10017">
    <property type="entry name" value="B3_DNA"/>
    <property type="match status" value="2"/>
</dbReference>
<keyword evidence="5" id="KW-0539">Nucleus</keyword>
<dbReference type="GO" id="GO:0003677">
    <property type="term" value="F:DNA binding"/>
    <property type="evidence" value="ECO:0007669"/>
    <property type="project" value="UniProtKB-KW"/>
</dbReference>
<dbReference type="SMART" id="SM01019">
    <property type="entry name" value="B3"/>
    <property type="match status" value="2"/>
</dbReference>
<evidence type="ECO:0000256" key="2">
    <source>
        <dbReference type="ARBA" id="ARBA00023015"/>
    </source>
</evidence>
<feature type="domain" description="TF-B3" evidence="7">
    <location>
        <begin position="5"/>
        <end position="102"/>
    </location>
</feature>
<dbReference type="EMBL" id="CAXHTB010000021">
    <property type="protein sequence ID" value="CAL0329197.1"/>
    <property type="molecule type" value="Genomic_DNA"/>
</dbReference>
<name>A0AAV1Y5C8_LUPLU</name>
<dbReference type="Proteomes" id="UP001497480">
    <property type="component" value="Unassembled WGS sequence"/>
</dbReference>
<reference evidence="8 9" key="1">
    <citation type="submission" date="2024-03" db="EMBL/GenBank/DDBJ databases">
        <authorList>
            <person name="Martinez-Hernandez J."/>
        </authorList>
    </citation>
    <scope>NUCLEOTIDE SEQUENCE [LARGE SCALE GENOMIC DNA]</scope>
</reference>
<keyword evidence="9" id="KW-1185">Reference proteome</keyword>
<dbReference type="AlphaFoldDB" id="A0AAV1Y5C8"/>
<evidence type="ECO:0000259" key="7">
    <source>
        <dbReference type="PROSITE" id="PS50863"/>
    </source>
</evidence>